<dbReference type="KEGG" id="snh:120047734"/>
<gene>
    <name evidence="5" type="primary">LOC120047734</name>
</gene>
<dbReference type="InterPro" id="IPR013783">
    <property type="entry name" value="Ig-like_fold"/>
</dbReference>
<reference evidence="5" key="1">
    <citation type="submission" date="2025-08" db="UniProtKB">
        <authorList>
            <consortium name="RefSeq"/>
        </authorList>
    </citation>
    <scope>IDENTIFICATION</scope>
    <source>
        <tissue evidence="5">White muscle</tissue>
    </source>
</reference>
<keyword evidence="2" id="KW-1133">Transmembrane helix</keyword>
<dbReference type="CDD" id="cd05771">
    <property type="entry name" value="IgC1_Tapasin_R"/>
    <property type="match status" value="1"/>
</dbReference>
<dbReference type="AlphaFoldDB" id="A0A8U0QV58"/>
<feature type="transmembrane region" description="Helical" evidence="2">
    <location>
        <begin position="453"/>
        <end position="472"/>
    </location>
</feature>
<evidence type="ECO:0000313" key="4">
    <source>
        <dbReference type="Proteomes" id="UP000808372"/>
    </source>
</evidence>
<dbReference type="InterPro" id="IPR050380">
    <property type="entry name" value="Immune_Resp_Modulators"/>
</dbReference>
<organism evidence="4 5">
    <name type="scientific">Salvelinus namaycush</name>
    <name type="common">Lake trout</name>
    <name type="synonym">Salmo namaycush</name>
    <dbReference type="NCBI Taxonomy" id="8040"/>
    <lineage>
        <taxon>Eukaryota</taxon>
        <taxon>Metazoa</taxon>
        <taxon>Chordata</taxon>
        <taxon>Craniata</taxon>
        <taxon>Vertebrata</taxon>
        <taxon>Euteleostomi</taxon>
        <taxon>Actinopterygii</taxon>
        <taxon>Neopterygii</taxon>
        <taxon>Teleostei</taxon>
        <taxon>Protacanthopterygii</taxon>
        <taxon>Salmoniformes</taxon>
        <taxon>Salmonidae</taxon>
        <taxon>Salmoninae</taxon>
        <taxon>Salvelinus</taxon>
    </lineage>
</organism>
<protein>
    <submittedName>
        <fullName evidence="5">Tapasin-related protein-like isoform X1</fullName>
    </submittedName>
</protein>
<dbReference type="PANTHER" id="PTHR23411">
    <property type="entry name" value="TAPASIN"/>
    <property type="match status" value="1"/>
</dbReference>
<dbReference type="InterPro" id="IPR013106">
    <property type="entry name" value="Ig_V-set"/>
</dbReference>
<accession>A0A8U0QV58</accession>
<dbReference type="PRINTS" id="PR01669">
    <property type="entry name" value="TAPASIN"/>
</dbReference>
<dbReference type="InterPro" id="IPR003597">
    <property type="entry name" value="Ig_C1-set"/>
</dbReference>
<feature type="domain" description="Ig-like" evidence="3">
    <location>
        <begin position="197"/>
        <end position="340"/>
    </location>
</feature>
<dbReference type="InterPro" id="IPR036179">
    <property type="entry name" value="Ig-like_dom_sf"/>
</dbReference>
<dbReference type="OrthoDB" id="9948439at2759"/>
<dbReference type="InterPro" id="IPR007110">
    <property type="entry name" value="Ig-like_dom"/>
</dbReference>
<dbReference type="SMART" id="SM00407">
    <property type="entry name" value="IGc1"/>
    <property type="match status" value="1"/>
</dbReference>
<dbReference type="Gene3D" id="2.60.40.10">
    <property type="entry name" value="Immunoglobulins"/>
    <property type="match status" value="3"/>
</dbReference>
<keyword evidence="2" id="KW-0472">Membrane</keyword>
<evidence type="ECO:0000313" key="5">
    <source>
        <dbReference type="RefSeq" id="XP_038849216.1"/>
    </source>
</evidence>
<dbReference type="GeneID" id="120047734"/>
<keyword evidence="4" id="KW-1185">Reference proteome</keyword>
<dbReference type="SMART" id="SM00409">
    <property type="entry name" value="IG"/>
    <property type="match status" value="1"/>
</dbReference>
<dbReference type="Pfam" id="PF07686">
    <property type="entry name" value="V-set"/>
    <property type="match status" value="1"/>
</dbReference>
<evidence type="ECO:0000259" key="3">
    <source>
        <dbReference type="PROSITE" id="PS50835"/>
    </source>
</evidence>
<sequence>MLKNRQLSFTFIQQSFSKFCNDAPASNAENNLERNRKNTRWKHGIYSSVFDKSIGQGGADVVLSCSLVEEGSGMGGMGGGALFSRTPATLVLRNLAVTPDLSPDTLTPFNPPAVPDPDNIILEAKVESPEIPEADLLLHADCNEQEVTCEISRYFPRNAKEGSTEPAYFIGSLQIEGGGLSLTFILQTLPLDQSDRPALMQSKLELPLSQSGTLLTEVVFLVFSRSESHSAPLGGVALLDCGFRQQAPPPGRELGLEWRLQHRGSGRKVLEIRAGQMEAEEGPAVHVEREGSSVDAALLVGQGNASLTLARLKVSDEGTYICTVSTGLYQAQQVIQLHVTQPPHVSLSEEKLVFWDELPQKLSCHCKNYYPLDVQMEWFSVSSTDSEPRVLSDQVSLSSHRQHSDRTMSISSHLTLHPSAFPPGTTVTCRVTHPALDTPLSLSLTVETPEPDSYWMVLGFLVITVLFFYQVMK</sequence>
<dbReference type="Pfam" id="PF07654">
    <property type="entry name" value="C1-set"/>
    <property type="match status" value="1"/>
</dbReference>
<dbReference type="RefSeq" id="XP_038849216.1">
    <property type="nucleotide sequence ID" value="XM_038993288.1"/>
</dbReference>
<dbReference type="InterPro" id="IPR003599">
    <property type="entry name" value="Ig_sub"/>
</dbReference>
<evidence type="ECO:0000256" key="1">
    <source>
        <dbReference type="ARBA" id="ARBA00023319"/>
    </source>
</evidence>
<keyword evidence="1" id="KW-0393">Immunoglobulin domain</keyword>
<dbReference type="GO" id="GO:0019885">
    <property type="term" value="P:antigen processing and presentation of endogenous peptide antigen via MHC class I"/>
    <property type="evidence" value="ECO:0007669"/>
    <property type="project" value="InterPro"/>
</dbReference>
<keyword evidence="2" id="KW-0812">Transmembrane</keyword>
<dbReference type="InterPro" id="IPR008056">
    <property type="entry name" value="Tapasin"/>
</dbReference>
<name>A0A8U0QV58_SALNM</name>
<proteinExistence type="predicted"/>
<dbReference type="PROSITE" id="PS50835">
    <property type="entry name" value="IG_LIKE"/>
    <property type="match status" value="2"/>
</dbReference>
<dbReference type="SUPFAM" id="SSF48726">
    <property type="entry name" value="Immunoglobulin"/>
    <property type="match status" value="2"/>
</dbReference>
<dbReference type="GO" id="GO:0016020">
    <property type="term" value="C:membrane"/>
    <property type="evidence" value="ECO:0007669"/>
    <property type="project" value="InterPro"/>
</dbReference>
<feature type="domain" description="Ig-like" evidence="3">
    <location>
        <begin position="343"/>
        <end position="445"/>
    </location>
</feature>
<dbReference type="Proteomes" id="UP000808372">
    <property type="component" value="Chromosome 5"/>
</dbReference>
<evidence type="ECO:0000256" key="2">
    <source>
        <dbReference type="SAM" id="Phobius"/>
    </source>
</evidence>